<name>A0AAE1KM77_9FABA</name>
<dbReference type="GO" id="GO:0006351">
    <property type="term" value="P:DNA-templated transcription"/>
    <property type="evidence" value="ECO:0007669"/>
    <property type="project" value="UniProtKB-UniRule"/>
</dbReference>
<evidence type="ECO:0000256" key="1">
    <source>
        <dbReference type="ARBA" id="ARBA00004123"/>
    </source>
</evidence>
<feature type="chain" id="PRO_5042199808" description="Growth-regulating factor" evidence="7">
    <location>
        <begin position="22"/>
        <end position="622"/>
    </location>
</feature>
<evidence type="ECO:0000259" key="8">
    <source>
        <dbReference type="PROSITE" id="PS51666"/>
    </source>
</evidence>
<keyword evidence="3 4" id="KW-0539">Nucleus</keyword>
<evidence type="ECO:0000259" key="9">
    <source>
        <dbReference type="PROSITE" id="PS51667"/>
    </source>
</evidence>
<dbReference type="PROSITE" id="PS51667">
    <property type="entry name" value="WRC"/>
    <property type="match status" value="1"/>
</dbReference>
<feature type="short sequence motif" description="Bipartite nuclear localization signal" evidence="4">
    <location>
        <begin position="259"/>
        <end position="266"/>
    </location>
</feature>
<evidence type="ECO:0000256" key="5">
    <source>
        <dbReference type="RuleBase" id="RU367127"/>
    </source>
</evidence>
<dbReference type="InterPro" id="IPR014977">
    <property type="entry name" value="WRC_dom"/>
</dbReference>
<keyword evidence="11" id="KW-1185">Reference proteome</keyword>
<sequence>MESLSLICLLVCGANVGSMEAKQRPRMAATPSLYHPKSPPQPSSNHYQYQREKEGEREMMQKMVPHNHHHRPLSPFVNDSCAGGGGDGDGPTTICSVSTTLYNNMTHYHQHHRNNINDLVSGSSVSPAAVAAAAIHSGGAAVRTLQPFDISSSPAFKSPGAMAASLGFPFTNAQWKELERQAMIYKYMMASVPVPPNLLIPTALASASCSPFDGGFNLRLSSSSTDPEPGRCRRTDGKKWRCSRDVAPNHKYCERHMHRGRPRSRKPVEVQTDGGATTDKNNNQQNKRARQDFHHPYPASAVTVAVSGPTITNGGSSSQFLQSTTSGQTFHESSLSLDKYGVKAANFGSLASVPYDSQPRGLDWLLKGDPISMAASDQEWQPLMQAKADLITQSPCNNNNNATISSYEDVLYLSSYASFNSGLDQQNRRCSLFLNPLLPLENPESLKPRGFIDAWSNAETVENNNGNTRKSPVSSNAKLSLSSLDLSMGGGSVGGEEMGSIHMGLGLMVSDGDTENGHKTHLSNWLTAAAPWAGSTTPGGPLAEVLRPSAVALATEATSNPPSPVLANAESGSPLATMVSSPSGVLQKTLGSTSDCSSNSSPTVASSRANSEFTFLLFNKAN</sequence>
<comment type="subcellular location">
    <subcellularLocation>
        <location evidence="1 4 5">Nucleus</location>
    </subcellularLocation>
</comment>
<dbReference type="InterPro" id="IPR014978">
    <property type="entry name" value="Gln-Leu-Gln_QLQ"/>
</dbReference>
<dbReference type="GO" id="GO:0005634">
    <property type="term" value="C:nucleus"/>
    <property type="evidence" value="ECO:0007669"/>
    <property type="project" value="UniProtKB-SubCell"/>
</dbReference>
<evidence type="ECO:0000256" key="6">
    <source>
        <dbReference type="SAM" id="MobiDB-lite"/>
    </source>
</evidence>
<dbReference type="AlphaFoldDB" id="A0AAE1KM77"/>
<dbReference type="InterPro" id="IPR031137">
    <property type="entry name" value="GRF"/>
</dbReference>
<accession>A0AAE1KM77</accession>
<dbReference type="GO" id="GO:0005524">
    <property type="term" value="F:ATP binding"/>
    <property type="evidence" value="ECO:0007669"/>
    <property type="project" value="UniProtKB-UniRule"/>
</dbReference>
<comment type="similarity">
    <text evidence="2 5">Belongs to the GRF family.</text>
</comment>
<feature type="signal peptide" evidence="7">
    <location>
        <begin position="1"/>
        <end position="21"/>
    </location>
</feature>
<keyword evidence="7" id="KW-0732">Signal</keyword>
<feature type="compositionally biased region" description="Basic residues" evidence="6">
    <location>
        <begin position="256"/>
        <end position="265"/>
    </location>
</feature>
<proteinExistence type="inferred from homology"/>
<dbReference type="EMBL" id="JAWXYG010000003">
    <property type="protein sequence ID" value="KAK4277625.1"/>
    <property type="molecule type" value="Genomic_DNA"/>
</dbReference>
<reference evidence="10" key="1">
    <citation type="submission" date="2023-10" db="EMBL/GenBank/DDBJ databases">
        <title>Chromosome-level genome of the transformable northern wattle, Acacia crassicarpa.</title>
        <authorList>
            <person name="Massaro I."/>
            <person name="Sinha N.R."/>
            <person name="Poethig S."/>
            <person name="Leichty A.R."/>
        </authorList>
    </citation>
    <scope>NUCLEOTIDE SEQUENCE</scope>
    <source>
        <strain evidence="10">Acra3RX</strain>
        <tissue evidence="10">Leaf</tissue>
    </source>
</reference>
<feature type="region of interest" description="Disordered" evidence="6">
    <location>
        <begin position="20"/>
        <end position="55"/>
    </location>
</feature>
<dbReference type="PROSITE" id="PS51666">
    <property type="entry name" value="QLQ"/>
    <property type="match status" value="1"/>
</dbReference>
<dbReference type="PANTHER" id="PTHR31602">
    <property type="entry name" value="GROWTH-REGULATING FACTOR 5"/>
    <property type="match status" value="1"/>
</dbReference>
<evidence type="ECO:0000256" key="2">
    <source>
        <dbReference type="ARBA" id="ARBA00008122"/>
    </source>
</evidence>
<dbReference type="GO" id="GO:0099402">
    <property type="term" value="P:plant organ development"/>
    <property type="evidence" value="ECO:0007669"/>
    <property type="project" value="UniProtKB-ARBA"/>
</dbReference>
<protein>
    <recommendedName>
        <fullName evidence="5">Growth-regulating factor</fullName>
    </recommendedName>
</protein>
<comment type="caution">
    <text evidence="10">The sequence shown here is derived from an EMBL/GenBank/DDBJ whole genome shotgun (WGS) entry which is preliminary data.</text>
</comment>
<evidence type="ECO:0000256" key="7">
    <source>
        <dbReference type="SAM" id="SignalP"/>
    </source>
</evidence>
<gene>
    <name evidence="10" type="ORF">QN277_015594</name>
</gene>
<comment type="domain">
    <text evidence="5">The QLQ domain and WRC domain may be involved in protein-protein interaction and DNA-binding, respectively.</text>
</comment>
<dbReference type="SMART" id="SM00951">
    <property type="entry name" value="QLQ"/>
    <property type="match status" value="1"/>
</dbReference>
<dbReference type="GO" id="GO:0006355">
    <property type="term" value="P:regulation of DNA-templated transcription"/>
    <property type="evidence" value="ECO:0007669"/>
    <property type="project" value="InterPro"/>
</dbReference>
<evidence type="ECO:0000256" key="4">
    <source>
        <dbReference type="PROSITE-ProRule" id="PRU01002"/>
    </source>
</evidence>
<keyword evidence="5" id="KW-0804">Transcription</keyword>
<evidence type="ECO:0000313" key="11">
    <source>
        <dbReference type="Proteomes" id="UP001293593"/>
    </source>
</evidence>
<feature type="region of interest" description="Disordered" evidence="6">
    <location>
        <begin position="256"/>
        <end position="293"/>
    </location>
</feature>
<keyword evidence="5" id="KW-0010">Activator</keyword>
<feature type="short sequence motif" description="Bipartite nuclear localization signal" evidence="4">
    <location>
        <begin position="231"/>
        <end position="241"/>
    </location>
</feature>
<feature type="domain" description="WRC" evidence="9">
    <location>
        <begin position="226"/>
        <end position="270"/>
    </location>
</feature>
<evidence type="ECO:0000313" key="10">
    <source>
        <dbReference type="EMBL" id="KAK4277625.1"/>
    </source>
</evidence>
<dbReference type="Pfam" id="PF08880">
    <property type="entry name" value="QLQ"/>
    <property type="match status" value="1"/>
</dbReference>
<feature type="domain" description="QLQ" evidence="8">
    <location>
        <begin position="169"/>
        <end position="204"/>
    </location>
</feature>
<dbReference type="Proteomes" id="UP001293593">
    <property type="component" value="Unassembled WGS sequence"/>
</dbReference>
<dbReference type="PANTHER" id="PTHR31602:SF101">
    <property type="entry name" value="GROWTH-REGULATING FACTOR 7"/>
    <property type="match status" value="1"/>
</dbReference>
<keyword evidence="5" id="KW-0805">Transcription regulation</keyword>
<evidence type="ECO:0000256" key="3">
    <source>
        <dbReference type="ARBA" id="ARBA00023242"/>
    </source>
</evidence>
<comment type="function">
    <text evidence="5">Transcription activator.</text>
</comment>
<dbReference type="Pfam" id="PF08879">
    <property type="entry name" value="WRC"/>
    <property type="match status" value="1"/>
</dbReference>
<organism evidence="10 11">
    <name type="scientific">Acacia crassicarpa</name>
    <name type="common">northern wattle</name>
    <dbReference type="NCBI Taxonomy" id="499986"/>
    <lineage>
        <taxon>Eukaryota</taxon>
        <taxon>Viridiplantae</taxon>
        <taxon>Streptophyta</taxon>
        <taxon>Embryophyta</taxon>
        <taxon>Tracheophyta</taxon>
        <taxon>Spermatophyta</taxon>
        <taxon>Magnoliopsida</taxon>
        <taxon>eudicotyledons</taxon>
        <taxon>Gunneridae</taxon>
        <taxon>Pentapetalae</taxon>
        <taxon>rosids</taxon>
        <taxon>fabids</taxon>
        <taxon>Fabales</taxon>
        <taxon>Fabaceae</taxon>
        <taxon>Caesalpinioideae</taxon>
        <taxon>mimosoid clade</taxon>
        <taxon>Acacieae</taxon>
        <taxon>Acacia</taxon>
    </lineage>
</organism>